<evidence type="ECO:0000256" key="8">
    <source>
        <dbReference type="SAM" id="Phobius"/>
    </source>
</evidence>
<evidence type="ECO:0000259" key="9">
    <source>
        <dbReference type="Pfam" id="PF13303"/>
    </source>
</evidence>
<reference evidence="10" key="1">
    <citation type="submission" date="2022-07" db="EMBL/GenBank/DDBJ databases">
        <authorList>
            <person name="Jung M.-Y."/>
            <person name="Lee M."/>
        </authorList>
    </citation>
    <scope>NUCLEOTIDE SEQUENCE</scope>
    <source>
        <strain evidence="10">S8</strain>
    </source>
</reference>
<accession>A0ABT1WL63</accession>
<keyword evidence="2" id="KW-0813">Transport</keyword>
<evidence type="ECO:0000256" key="7">
    <source>
        <dbReference type="ARBA" id="ARBA00023136"/>
    </source>
</evidence>
<evidence type="ECO:0000313" key="11">
    <source>
        <dbReference type="Proteomes" id="UP001059480"/>
    </source>
</evidence>
<keyword evidence="7 8" id="KW-0472">Membrane</keyword>
<comment type="subcellular location">
    <subcellularLocation>
        <location evidence="1">Cell membrane</location>
        <topology evidence="1">Multi-pass membrane protein</topology>
    </subcellularLocation>
</comment>
<feature type="transmembrane region" description="Helical" evidence="8">
    <location>
        <begin position="220"/>
        <end position="239"/>
    </location>
</feature>
<gene>
    <name evidence="10" type="ORF">NPA36_01600</name>
</gene>
<evidence type="ECO:0000256" key="1">
    <source>
        <dbReference type="ARBA" id="ARBA00004651"/>
    </source>
</evidence>
<organism evidence="10 11">
    <name type="scientific">Granulicatella seriolae</name>
    <dbReference type="NCBI Taxonomy" id="2967226"/>
    <lineage>
        <taxon>Bacteria</taxon>
        <taxon>Bacillati</taxon>
        <taxon>Bacillota</taxon>
        <taxon>Bacilli</taxon>
        <taxon>Lactobacillales</taxon>
        <taxon>Carnobacteriaceae</taxon>
        <taxon>Granulicatella</taxon>
    </lineage>
</organism>
<feature type="transmembrane region" description="Helical" evidence="8">
    <location>
        <begin position="186"/>
        <end position="213"/>
    </location>
</feature>
<dbReference type="InterPro" id="IPR003352">
    <property type="entry name" value="PTS_EIIC"/>
</dbReference>
<keyword evidence="11" id="KW-1185">Reference proteome</keyword>
<dbReference type="Proteomes" id="UP001059480">
    <property type="component" value="Unassembled WGS sequence"/>
</dbReference>
<keyword evidence="6 8" id="KW-1133">Transmembrane helix</keyword>
<keyword evidence="4 10" id="KW-0762">Sugar transport</keyword>
<feature type="domain" description="Phosphotransferase system EIIC" evidence="9">
    <location>
        <begin position="17"/>
        <end position="349"/>
    </location>
</feature>
<evidence type="ECO:0000256" key="3">
    <source>
        <dbReference type="ARBA" id="ARBA00022475"/>
    </source>
</evidence>
<evidence type="ECO:0000256" key="6">
    <source>
        <dbReference type="ARBA" id="ARBA00022989"/>
    </source>
</evidence>
<protein>
    <submittedName>
        <fullName evidence="10">PTS sugar transporter subunit IIC</fullName>
    </submittedName>
</protein>
<keyword evidence="3" id="KW-1003">Cell membrane</keyword>
<dbReference type="EMBL" id="JANHNZ010000001">
    <property type="protein sequence ID" value="MCQ9209262.1"/>
    <property type="molecule type" value="Genomic_DNA"/>
</dbReference>
<feature type="transmembrane region" description="Helical" evidence="8">
    <location>
        <begin position="312"/>
        <end position="336"/>
    </location>
</feature>
<reference evidence="10" key="2">
    <citation type="journal article" date="2023" name="Curr. Microbiol.">
        <title>Granulicatella seriolae sp. nov., a Novel Facultative Anaerobe Isolated from Yellowtail Marine Fish.</title>
        <authorList>
            <person name="Lee M."/>
            <person name="Choi Y.J."/>
            <person name="Farooq A."/>
            <person name="Jeong J.B."/>
            <person name="Jung M.Y."/>
        </authorList>
    </citation>
    <scope>NUCLEOTIDE SEQUENCE</scope>
    <source>
        <strain evidence="10">S8</strain>
    </source>
</reference>
<feature type="transmembrane region" description="Helical" evidence="8">
    <location>
        <begin position="20"/>
        <end position="40"/>
    </location>
</feature>
<feature type="transmembrane region" description="Helical" evidence="8">
    <location>
        <begin position="270"/>
        <end position="292"/>
    </location>
</feature>
<feature type="transmembrane region" description="Helical" evidence="8">
    <location>
        <begin position="144"/>
        <end position="166"/>
    </location>
</feature>
<comment type="caution">
    <text evidence="10">The sequence shown here is derived from an EMBL/GenBank/DDBJ whole genome shotgun (WGS) entry which is preliminary data.</text>
</comment>
<keyword evidence="5 8" id="KW-0812">Transmembrane</keyword>
<evidence type="ECO:0000256" key="4">
    <source>
        <dbReference type="ARBA" id="ARBA00022597"/>
    </source>
</evidence>
<sequence length="354" mass="36804">MSLKTGEKQTLGSFVNKVLAGTAVAIVVALIPNAILGELFKYLITNHDATWLVSLAQAARIFQFTLSLMAGVMVGIQFKLTPMQSLSVGGAAFIGSGAWKVIELDGTPIFQLSGTGDMINTMITAGLAVYAIQLVGHKFGSLNIILLPIVIGLGVGFIGLLLYPYVSGITTAFGNLINTFTNLAPLPMSILIGMSFAFLIISPMSTVALGIAIGLNGVSAGAAAMGVAATTAVLVLSTMRVNKPGVPIAIALGSMKMMMPNFFKKPIMIVAMLANAIVCAIPVAIFSISGVPASSGFGLVGLVGPIASLPGLGLPLMIICWIVIPFASAFIINYVLVNVVKLYSYDIFKFEGVQ</sequence>
<name>A0ABT1WL63_9LACT</name>
<evidence type="ECO:0000256" key="2">
    <source>
        <dbReference type="ARBA" id="ARBA00022448"/>
    </source>
</evidence>
<reference evidence="10" key="3">
    <citation type="journal article" date="2023" name="Microbiol. Resour. Announc.">
        <title>Draft Genome Sequence of Granulicatella sp. Strain S8, Isolated from a Marine Fish, Seriola quinqueradiata.</title>
        <authorList>
            <person name="Lee M."/>
            <person name="Farooq A."/>
            <person name="Jeong J.B."/>
            <person name="Jung M.Y."/>
        </authorList>
    </citation>
    <scope>NUCLEOTIDE SEQUENCE</scope>
    <source>
        <strain evidence="10">S8</strain>
    </source>
</reference>
<dbReference type="RefSeq" id="WP_256944367.1">
    <property type="nucleotide sequence ID" value="NZ_JANHNZ010000001.1"/>
</dbReference>
<feature type="transmembrane region" description="Helical" evidence="8">
    <location>
        <begin position="61"/>
        <end position="78"/>
    </location>
</feature>
<evidence type="ECO:0000256" key="5">
    <source>
        <dbReference type="ARBA" id="ARBA00022692"/>
    </source>
</evidence>
<dbReference type="Pfam" id="PF13303">
    <property type="entry name" value="PTS_EIIC_2"/>
    <property type="match status" value="1"/>
</dbReference>
<proteinExistence type="predicted"/>
<evidence type="ECO:0000313" key="10">
    <source>
        <dbReference type="EMBL" id="MCQ9209262.1"/>
    </source>
</evidence>